<protein>
    <submittedName>
        <fullName evidence="1">Uncharacterized protein</fullName>
    </submittedName>
</protein>
<name>A0AAU9QK54_9VIBR</name>
<comment type="caution">
    <text evidence="1">The sequence shown here is derived from an EMBL/GenBank/DDBJ whole genome shotgun (WGS) entry which is preliminary data.</text>
</comment>
<proteinExistence type="predicted"/>
<accession>A0AAU9QK54</accession>
<dbReference type="AlphaFoldDB" id="A0AAU9QK54"/>
<organism evidence="1 2">
    <name type="scientific">Vibrio jasicida</name>
    <dbReference type="NCBI Taxonomy" id="766224"/>
    <lineage>
        <taxon>Bacteria</taxon>
        <taxon>Pseudomonadati</taxon>
        <taxon>Pseudomonadota</taxon>
        <taxon>Gammaproteobacteria</taxon>
        <taxon>Vibrionales</taxon>
        <taxon>Vibrionaceae</taxon>
        <taxon>Vibrio</taxon>
    </lineage>
</organism>
<gene>
    <name evidence="1" type="ORF">THF1A12_170063</name>
</gene>
<dbReference type="EMBL" id="CAKMUD010000069">
    <property type="protein sequence ID" value="CAH1581574.1"/>
    <property type="molecule type" value="Genomic_DNA"/>
</dbReference>
<reference evidence="1" key="1">
    <citation type="submission" date="2022-01" db="EMBL/GenBank/DDBJ databases">
        <authorList>
            <person name="Lagorce A."/>
        </authorList>
    </citation>
    <scope>NUCLEOTIDE SEQUENCE</scope>
    <source>
        <strain evidence="1">Th15_F1_A12</strain>
    </source>
</reference>
<evidence type="ECO:0000313" key="1">
    <source>
        <dbReference type="EMBL" id="CAH1581574.1"/>
    </source>
</evidence>
<evidence type="ECO:0000313" key="2">
    <source>
        <dbReference type="Proteomes" id="UP001295462"/>
    </source>
</evidence>
<dbReference type="Proteomes" id="UP001295462">
    <property type="component" value="Unassembled WGS sequence"/>
</dbReference>
<sequence length="41" mass="4709">MLGFWYILYIQMLEQSDALVALGDENVIEEYHGSNCCRRAG</sequence>